<dbReference type="eggNOG" id="ENOG502S5TP">
    <property type="taxonomic scope" value="Eukaryota"/>
</dbReference>
<protein>
    <recommendedName>
        <fullName evidence="4">DUF4238 domain-containing protein</fullName>
    </recommendedName>
</protein>
<dbReference type="Proteomes" id="UP000018144">
    <property type="component" value="Unassembled WGS sequence"/>
</dbReference>
<accession>U4L824</accession>
<sequence>MEAKSQYHHFIPRFVLRDFAADPKGENQVPATAAPSTANPGTANPGTANPGTANLKPKRKNRKKKKKKKKPQSNSSNAVQDDDDDDDEEVDLVTQKMDGVGIGSLGSSGLSEESNKATVKGAKGKQTPKPTEKENTPTSTSQQAKPKPKNRRRYDPESDDPKNPLIKYYNLETLAIEERRVARAYGIQDMYRDVSAADANHIENTLATLEQSAAQVIRFIKEYQKNRPTSTVTLTRIQLMQLRKFLFVMKYRNGKFWRKYSRTMEEYDTVVDKERMATYMREKKLTKPIEVWLRTLKVILDTKVDAAGSWRGTVMQEAFEDDAIWYILHMRESYLAFCEPANAEDEFIITENGFGIHEGPTRYRIDEATGTQNDSWYTEYHKLAPLSPKLLLILRSNFLRKENKEALRKNRMRPEVSNAKSLFEDLPVEPATPSYGMALAHQFIEKDEHTFAFKIHKVSREYLDLFNGVLLQEAKESITWRTDSAMQRTLDVFLQNSKLPFNSTNMFVESKRDAKFRLSILLNPEDPLTELLEAEASMESNSTKDMQRYFKLGGTPAKFMGDVTTANMIQDERSASFDRTPKGPQHLGTRNAKNRLEMMRFSRLPPRVIYFHVKLWRSNAEINAFGRTPDVGNMDGPEGLIADLAHIIPAAYHSRLMLEASMKAFFRKVNLLRHGTPEAIMGNEILGFSQWGGICSSCFLENTPLYTKLGEQIMSSKRSKKLEDSIPQMFETDWKNRKGIKKAGLIEEKWAKTEEDKKLLKELLWTVLWPCAEDLPLHAGGGVDEPECVIC</sequence>
<organism evidence="2 3">
    <name type="scientific">Pyronema omphalodes (strain CBS 100304)</name>
    <name type="common">Pyronema confluens</name>
    <dbReference type="NCBI Taxonomy" id="1076935"/>
    <lineage>
        <taxon>Eukaryota</taxon>
        <taxon>Fungi</taxon>
        <taxon>Dikarya</taxon>
        <taxon>Ascomycota</taxon>
        <taxon>Pezizomycotina</taxon>
        <taxon>Pezizomycetes</taxon>
        <taxon>Pezizales</taxon>
        <taxon>Pyronemataceae</taxon>
        <taxon>Pyronema</taxon>
    </lineage>
</organism>
<evidence type="ECO:0000313" key="3">
    <source>
        <dbReference type="Proteomes" id="UP000018144"/>
    </source>
</evidence>
<feature type="compositionally biased region" description="Basic and acidic residues" evidence="1">
    <location>
        <begin position="153"/>
        <end position="162"/>
    </location>
</feature>
<keyword evidence="3" id="KW-1185">Reference proteome</keyword>
<reference evidence="2 3" key="1">
    <citation type="journal article" date="2013" name="PLoS Genet.">
        <title>The genome and development-dependent transcriptomes of Pyronema confluens: a window into fungal evolution.</title>
        <authorList>
            <person name="Traeger S."/>
            <person name="Altegoer F."/>
            <person name="Freitag M."/>
            <person name="Gabaldon T."/>
            <person name="Kempken F."/>
            <person name="Kumar A."/>
            <person name="Marcet-Houben M."/>
            <person name="Poggeler S."/>
            <person name="Stajich J.E."/>
            <person name="Nowrousian M."/>
        </authorList>
    </citation>
    <scope>NUCLEOTIDE SEQUENCE [LARGE SCALE GENOMIC DNA]</scope>
    <source>
        <strain evidence="3">CBS 100304</strain>
        <tissue evidence="2">Vegetative mycelium</tissue>
    </source>
</reference>
<dbReference type="InterPro" id="IPR025332">
    <property type="entry name" value="DUF4238"/>
</dbReference>
<dbReference type="EMBL" id="HF935749">
    <property type="protein sequence ID" value="CCX12997.1"/>
    <property type="molecule type" value="Genomic_DNA"/>
</dbReference>
<dbReference type="OrthoDB" id="5340163at2759"/>
<feature type="compositionally biased region" description="Polar residues" evidence="1">
    <location>
        <begin position="34"/>
        <end position="52"/>
    </location>
</feature>
<proteinExistence type="predicted"/>
<dbReference type="Pfam" id="PF14022">
    <property type="entry name" value="DUF4238"/>
    <property type="match status" value="1"/>
</dbReference>
<evidence type="ECO:0000256" key="1">
    <source>
        <dbReference type="SAM" id="MobiDB-lite"/>
    </source>
</evidence>
<gene>
    <name evidence="2" type="ORF">PCON_12590</name>
</gene>
<evidence type="ECO:0008006" key="4">
    <source>
        <dbReference type="Google" id="ProtNLM"/>
    </source>
</evidence>
<feature type="region of interest" description="Disordered" evidence="1">
    <location>
        <begin position="25"/>
        <end position="164"/>
    </location>
</feature>
<evidence type="ECO:0000313" key="2">
    <source>
        <dbReference type="EMBL" id="CCX12997.1"/>
    </source>
</evidence>
<feature type="compositionally biased region" description="Acidic residues" evidence="1">
    <location>
        <begin position="80"/>
        <end position="91"/>
    </location>
</feature>
<dbReference type="AlphaFoldDB" id="U4L824"/>
<feature type="compositionally biased region" description="Basic residues" evidence="1">
    <location>
        <begin position="56"/>
        <end position="71"/>
    </location>
</feature>
<name>U4L824_PYROM</name>